<evidence type="ECO:0000256" key="4">
    <source>
        <dbReference type="ARBA" id="ARBA00022946"/>
    </source>
</evidence>
<dbReference type="Gene3D" id="3.40.50.300">
    <property type="entry name" value="P-loop containing nucleotide triphosphate hydrolases"/>
    <property type="match status" value="1"/>
</dbReference>
<dbReference type="InterPro" id="IPR030378">
    <property type="entry name" value="G_CP_dom"/>
</dbReference>
<name>A0A1B6JAG4_9HEMI</name>
<dbReference type="GO" id="GO:0032543">
    <property type="term" value="P:mitochondrial translation"/>
    <property type="evidence" value="ECO:0007669"/>
    <property type="project" value="TreeGrafter"/>
</dbReference>
<keyword evidence="4" id="KW-0809">Transit peptide</keyword>
<dbReference type="PANTHER" id="PTHR45782:SF4">
    <property type="entry name" value="MITOCHONDRIAL RIBOSOME-ASSOCIATED GTPASE 1"/>
    <property type="match status" value="1"/>
</dbReference>
<evidence type="ECO:0000313" key="11">
    <source>
        <dbReference type="EMBL" id="JAS96176.1"/>
    </source>
</evidence>
<evidence type="ECO:0000256" key="2">
    <source>
        <dbReference type="ARBA" id="ARBA00022741"/>
    </source>
</evidence>
<feature type="binding site" evidence="9">
    <location>
        <position position="208"/>
    </location>
    <ligand>
        <name>GTP</name>
        <dbReference type="ChEBI" id="CHEBI:37565"/>
    </ligand>
</feature>
<dbReference type="Gene3D" id="1.10.1580.10">
    <property type="match status" value="1"/>
</dbReference>
<sequence>MVYLSGLLYNESQQVFRTVFKLKNRTVLHWFPGHMGKGVKDMQKKLKSVDCIVEVHDARIPFSGRNPESFQTVSGLRPHILVYNKRDLANEDLESVIINKHKENGFQNILFTNCKDQKCNGIKRLVPLVQKQILSSHRYNRSENRDYCLMVIGVPNVGKSSLINTLRNKNLLKKNAAHVGAVPGITRSVGEKIKISDDPLIYVLDTPGILSPKVPSVDVGMKLALCATIPDKEVGIELIADYLLFWLNKHSHFGYTDFLGIDNPSDNISEALSVFAVKNNFTMKVLDCEGKRVLRPNLNLAAVRFVDAFRRGIFGKFTLDIDEIHSPNIKSSHKHLIYKRVNVIKG</sequence>
<dbReference type="SUPFAM" id="SSF52540">
    <property type="entry name" value="P-loop containing nucleoside triphosphate hydrolases"/>
    <property type="match status" value="1"/>
</dbReference>
<evidence type="ECO:0000256" key="1">
    <source>
        <dbReference type="ARBA" id="ARBA00004443"/>
    </source>
</evidence>
<dbReference type="InterPro" id="IPR027417">
    <property type="entry name" value="P-loop_NTPase"/>
</dbReference>
<keyword evidence="7" id="KW-0472">Membrane</keyword>
<keyword evidence="2 9" id="KW-0547">Nucleotide-binding</keyword>
<dbReference type="Pfam" id="PF01926">
    <property type="entry name" value="MMR_HSR1"/>
    <property type="match status" value="1"/>
</dbReference>
<dbReference type="GO" id="GO:0005743">
    <property type="term" value="C:mitochondrial inner membrane"/>
    <property type="evidence" value="ECO:0007669"/>
    <property type="project" value="UniProtKB-SubCell"/>
</dbReference>
<dbReference type="InterPro" id="IPR016478">
    <property type="entry name" value="GTPase_MTG1"/>
</dbReference>
<dbReference type="PIRSF" id="PIRSF006230">
    <property type="entry name" value="MG442"/>
    <property type="match status" value="1"/>
</dbReference>
<dbReference type="CDD" id="cd01856">
    <property type="entry name" value="YlqF"/>
    <property type="match status" value="1"/>
</dbReference>
<comment type="function">
    <text evidence="8">Plays a role in the regulation of the mitochondrial ribosome assembly and of translational activity. Displays mitochondrial GTPase activity.</text>
</comment>
<evidence type="ECO:0000256" key="9">
    <source>
        <dbReference type="PIRSR" id="PIRSR006230-1"/>
    </source>
</evidence>
<dbReference type="EMBL" id="GECU01011530">
    <property type="protein sequence ID" value="JAS96176.1"/>
    <property type="molecule type" value="Transcribed_RNA"/>
</dbReference>
<keyword evidence="5" id="KW-0496">Mitochondrion</keyword>
<dbReference type="PANTHER" id="PTHR45782">
    <property type="entry name" value="MITOCHONDRIAL RIBOSOME-ASSOCIATED GTPASE 1"/>
    <property type="match status" value="1"/>
</dbReference>
<feature type="domain" description="CP-type G" evidence="10">
    <location>
        <begin position="39"/>
        <end position="212"/>
    </location>
</feature>
<dbReference type="FunFam" id="1.10.1580.10:FF:000004">
    <property type="entry name" value="Mitochondrial GTPase 1"/>
    <property type="match status" value="1"/>
</dbReference>
<dbReference type="InterPro" id="IPR023179">
    <property type="entry name" value="GTP-bd_ortho_bundle_sf"/>
</dbReference>
<dbReference type="PROSITE" id="PS51721">
    <property type="entry name" value="G_CP"/>
    <property type="match status" value="1"/>
</dbReference>
<evidence type="ECO:0000259" key="10">
    <source>
        <dbReference type="PROSITE" id="PS51721"/>
    </source>
</evidence>
<organism evidence="11">
    <name type="scientific">Homalodisca liturata</name>
    <dbReference type="NCBI Taxonomy" id="320908"/>
    <lineage>
        <taxon>Eukaryota</taxon>
        <taxon>Metazoa</taxon>
        <taxon>Ecdysozoa</taxon>
        <taxon>Arthropoda</taxon>
        <taxon>Hexapoda</taxon>
        <taxon>Insecta</taxon>
        <taxon>Pterygota</taxon>
        <taxon>Neoptera</taxon>
        <taxon>Paraneoptera</taxon>
        <taxon>Hemiptera</taxon>
        <taxon>Auchenorrhyncha</taxon>
        <taxon>Membracoidea</taxon>
        <taxon>Cicadellidae</taxon>
        <taxon>Cicadellinae</taxon>
        <taxon>Proconiini</taxon>
        <taxon>Homalodisca</taxon>
    </lineage>
</organism>
<keyword evidence="6 9" id="KW-0342">GTP-binding</keyword>
<protein>
    <recommendedName>
        <fullName evidence="10">CP-type G domain-containing protein</fullName>
    </recommendedName>
</protein>
<feature type="binding site" evidence="9">
    <location>
        <begin position="84"/>
        <end position="87"/>
    </location>
    <ligand>
        <name>GTP</name>
        <dbReference type="ChEBI" id="CHEBI:37565"/>
    </ligand>
</feature>
<dbReference type="AlphaFoldDB" id="A0A1B6JAG4"/>
<reference evidence="11" key="1">
    <citation type="submission" date="2015-11" db="EMBL/GenBank/DDBJ databases">
        <title>De novo transcriptome assembly of four potential Pierce s Disease insect vectors from Arizona vineyards.</title>
        <authorList>
            <person name="Tassone E.E."/>
        </authorList>
    </citation>
    <scope>NUCLEOTIDE SEQUENCE</scope>
</reference>
<dbReference type="GO" id="GO:0003924">
    <property type="term" value="F:GTPase activity"/>
    <property type="evidence" value="ECO:0007669"/>
    <property type="project" value="TreeGrafter"/>
</dbReference>
<feature type="binding site" evidence="9">
    <location>
        <begin position="156"/>
        <end position="161"/>
    </location>
    <ligand>
        <name>GTP</name>
        <dbReference type="ChEBI" id="CHEBI:37565"/>
    </ligand>
</feature>
<evidence type="ECO:0000256" key="8">
    <source>
        <dbReference type="ARBA" id="ARBA00045284"/>
    </source>
</evidence>
<proteinExistence type="predicted"/>
<comment type="subcellular location">
    <subcellularLocation>
        <location evidence="1">Mitochondrion inner membrane</location>
        <topology evidence="1">Peripheral membrane protein</topology>
        <orientation evidence="1">Matrix side</orientation>
    </subcellularLocation>
</comment>
<evidence type="ECO:0000256" key="5">
    <source>
        <dbReference type="ARBA" id="ARBA00023128"/>
    </source>
</evidence>
<dbReference type="GO" id="GO:0005525">
    <property type="term" value="F:GTP binding"/>
    <property type="evidence" value="ECO:0007669"/>
    <property type="project" value="UniProtKB-KW"/>
</dbReference>
<dbReference type="FunFam" id="3.40.50.300:FF:000876">
    <property type="entry name" value="Mitochondrial GTPase 1"/>
    <property type="match status" value="1"/>
</dbReference>
<keyword evidence="3" id="KW-0999">Mitochondrion inner membrane</keyword>
<evidence type="ECO:0000256" key="3">
    <source>
        <dbReference type="ARBA" id="ARBA00022792"/>
    </source>
</evidence>
<evidence type="ECO:0000256" key="7">
    <source>
        <dbReference type="ARBA" id="ARBA00023136"/>
    </source>
</evidence>
<gene>
    <name evidence="11" type="ORF">g.10664</name>
</gene>
<evidence type="ECO:0000256" key="6">
    <source>
        <dbReference type="ARBA" id="ARBA00023134"/>
    </source>
</evidence>
<accession>A0A1B6JAG4</accession>
<dbReference type="InterPro" id="IPR006073">
    <property type="entry name" value="GTP-bd"/>
</dbReference>